<name>A0A5N4B4Y4_PHOPY</name>
<dbReference type="InParanoid" id="A0A5N4B4Y4"/>
<evidence type="ECO:0008006" key="5">
    <source>
        <dbReference type="Google" id="ProtNLM"/>
    </source>
</evidence>
<evidence type="ECO:0000259" key="2">
    <source>
        <dbReference type="Pfam" id="PF21788"/>
    </source>
</evidence>
<evidence type="ECO:0000313" key="3">
    <source>
        <dbReference type="EMBL" id="KAB0804614.1"/>
    </source>
</evidence>
<dbReference type="InterPro" id="IPR048366">
    <property type="entry name" value="TNP-like_GBD"/>
</dbReference>
<accession>A0A5N4B4Y4</accession>
<gene>
    <name evidence="3" type="ORF">PPYR_01584</name>
</gene>
<protein>
    <recommendedName>
        <fullName evidence="5">THAP-type domain-containing protein</fullName>
    </recommendedName>
</protein>
<feature type="domain" description="Transposable element P transposase-like RNase H" evidence="1">
    <location>
        <begin position="112"/>
        <end position="242"/>
    </location>
</feature>
<proteinExistence type="predicted"/>
<sequence length="694" mass="80573">MYIRERQKARRYKQMLCNIKKENKTLKDKASNIPDEYPILRNIFNEDQVEVLKKRKSNRSSKGLKWSNSTITKSLKLKFSCGGNGYEELLKQGHPLPSKRTLQRRLQNLTFDSGILIEVFEFLQTKVESFCEFEKDCVLVLDEMAITPGNTYDSSLSKYFGDVTLPEHTGIATHVLVFMLGGITVRWKQVVAYYYTSNSVNGTVFKDIIMEILKRAEELKLNILSVTSDMGASNQALWKALGVMAGRHSETKCKIPHPINNNEYVYMFADAPHLFKNIKSMLLSNKIIRIPDTLKEKYKLPTNEIRANHISEIAAYQEEHEFKLAPRLSEADLLPSHFNKMKVSTSTNIISHNVSSALKFLAEEMKKPEYLTTAWFLDQVEQWFYLMTSRHPSSALSKYNKCAYTDSITFLKDFMHIFKSLEVGVKKVWKPSQTGVLITTQSLLELQEHLLENKQYKFILTSRFTQDCLENLFCVLRSKQVVPNALQVKNHLKLICVAQYLKNPIRGSYDEDDREFLSGFLDTLPHLIRKYDEVKIPEQVNYDGYNLNFSELNSLYNVCGYLVHSIMKTSKTCPRCLAAVGSKKPIKNVFSKFTNLKRFKENTLFFCTEEFFHFVLQLEWIFKKFFPIVSTQNINLKEFYLEKMNSKDVSIPECHRLKYKFINRFVTFRLKIRSMKRKASSAIYASKSVAGHCK</sequence>
<organism evidence="3 4">
    <name type="scientific">Photinus pyralis</name>
    <name type="common">Common eastern firefly</name>
    <name type="synonym">Lampyris pyralis</name>
    <dbReference type="NCBI Taxonomy" id="7054"/>
    <lineage>
        <taxon>Eukaryota</taxon>
        <taxon>Metazoa</taxon>
        <taxon>Ecdysozoa</taxon>
        <taxon>Arthropoda</taxon>
        <taxon>Hexapoda</taxon>
        <taxon>Insecta</taxon>
        <taxon>Pterygota</taxon>
        <taxon>Neoptera</taxon>
        <taxon>Endopterygota</taxon>
        <taxon>Coleoptera</taxon>
        <taxon>Polyphaga</taxon>
        <taxon>Elateriformia</taxon>
        <taxon>Elateroidea</taxon>
        <taxon>Lampyridae</taxon>
        <taxon>Lampyrinae</taxon>
        <taxon>Photinus</taxon>
    </lineage>
</organism>
<dbReference type="AlphaFoldDB" id="A0A5N4B4Y4"/>
<dbReference type="EMBL" id="VVIM01000001">
    <property type="protein sequence ID" value="KAB0804614.1"/>
    <property type="molecule type" value="Genomic_DNA"/>
</dbReference>
<dbReference type="Proteomes" id="UP000327044">
    <property type="component" value="Unassembled WGS sequence"/>
</dbReference>
<keyword evidence="4" id="KW-1185">Reference proteome</keyword>
<reference evidence="3 4" key="1">
    <citation type="journal article" date="2018" name="Elife">
        <title>Firefly genomes illuminate parallel origins of bioluminescence in beetles.</title>
        <authorList>
            <person name="Fallon T.R."/>
            <person name="Lower S.E."/>
            <person name="Chang C.H."/>
            <person name="Bessho-Uehara M."/>
            <person name="Martin G.J."/>
            <person name="Bewick A.J."/>
            <person name="Behringer M."/>
            <person name="Debat H.J."/>
            <person name="Wong I."/>
            <person name="Day J.C."/>
            <person name="Suvorov A."/>
            <person name="Silva C.J."/>
            <person name="Stanger-Hall K.F."/>
            <person name="Hall D.W."/>
            <person name="Schmitz R.J."/>
            <person name="Nelson D.R."/>
            <person name="Lewis S.M."/>
            <person name="Shigenobu S."/>
            <person name="Bybee S.M."/>
            <person name="Larracuente A.M."/>
            <person name="Oba Y."/>
            <person name="Weng J.K."/>
        </authorList>
    </citation>
    <scope>NUCLEOTIDE SEQUENCE [LARGE SCALE GENOMIC DNA]</scope>
    <source>
        <strain evidence="3">1611_PpyrPB1</strain>
        <tissue evidence="3">Whole body</tissue>
    </source>
</reference>
<dbReference type="Pfam" id="PF21787">
    <property type="entry name" value="TNP-like_RNaseH_N"/>
    <property type="match status" value="1"/>
</dbReference>
<evidence type="ECO:0000313" key="4">
    <source>
        <dbReference type="Proteomes" id="UP000327044"/>
    </source>
</evidence>
<comment type="caution">
    <text evidence="3">The sequence shown here is derived from an EMBL/GenBank/DDBJ whole genome shotgun (WGS) entry which is preliminary data.</text>
</comment>
<feature type="domain" description="Transposable element P transposase-like GTP-binding insertion" evidence="2">
    <location>
        <begin position="298"/>
        <end position="395"/>
    </location>
</feature>
<evidence type="ECO:0000259" key="1">
    <source>
        <dbReference type="Pfam" id="PF21787"/>
    </source>
</evidence>
<dbReference type="Pfam" id="PF21788">
    <property type="entry name" value="TNP-like_GBD"/>
    <property type="match status" value="1"/>
</dbReference>
<dbReference type="InterPro" id="IPR048365">
    <property type="entry name" value="TNP-like_RNaseH_N"/>
</dbReference>